<dbReference type="Proteomes" id="UP000217083">
    <property type="component" value="Unassembled WGS sequence"/>
</dbReference>
<feature type="compositionally biased region" description="Basic and acidic residues" evidence="1">
    <location>
        <begin position="198"/>
        <end position="211"/>
    </location>
</feature>
<dbReference type="AlphaFoldDB" id="A0A263BYT7"/>
<organism evidence="3 4">
    <name type="scientific">Lottiidibacillus patelloidae</name>
    <dbReference type="NCBI Taxonomy" id="2670334"/>
    <lineage>
        <taxon>Bacteria</taxon>
        <taxon>Bacillati</taxon>
        <taxon>Bacillota</taxon>
        <taxon>Bacilli</taxon>
        <taxon>Bacillales</taxon>
        <taxon>Bacillaceae</taxon>
        <taxon>Lottiidibacillus</taxon>
    </lineage>
</organism>
<reference evidence="3 4" key="2">
    <citation type="submission" date="2017-09" db="EMBL/GenBank/DDBJ databases">
        <title>Bacillus patelloidae sp. nov., isolated from the intestinal tract of a marine limpet.</title>
        <authorList>
            <person name="Liu R."/>
            <person name="Dong C."/>
            <person name="Shao Z."/>
        </authorList>
    </citation>
    <scope>NUCLEOTIDE SEQUENCE [LARGE SCALE GENOMIC DNA]</scope>
    <source>
        <strain evidence="3 4">SA5d-4</strain>
    </source>
</reference>
<dbReference type="PROSITE" id="PS51257">
    <property type="entry name" value="PROKAR_LIPOPROTEIN"/>
    <property type="match status" value="1"/>
</dbReference>
<gene>
    <name evidence="3" type="ORF">CIB95_02445</name>
</gene>
<dbReference type="Pfam" id="PF09580">
    <property type="entry name" value="Spore_YhcN_YlaJ"/>
    <property type="match status" value="1"/>
</dbReference>
<proteinExistence type="predicted"/>
<dbReference type="GO" id="GO:0030435">
    <property type="term" value="P:sporulation resulting in formation of a cellular spore"/>
    <property type="evidence" value="ECO:0007669"/>
    <property type="project" value="InterPro"/>
</dbReference>
<feature type="chain" id="PRO_5012492486" description="YhcN/YlaJ family sporulation lipoprotein" evidence="2">
    <location>
        <begin position="23"/>
        <end position="237"/>
    </location>
</feature>
<evidence type="ECO:0000313" key="4">
    <source>
        <dbReference type="Proteomes" id="UP000217083"/>
    </source>
</evidence>
<sequence>MRKTFFLFASVCLFLIGCQANNDNNQNYEVGKNEDGLRNISTNDDGKEKKLSATQIAERLVKIASNDADVRDATAIVVGKYALVGIDVDKDIDRSKVGTIKFTITEALQKDPYGANAVVTADPDIVQRVKEMAKEIRNGKPILGVMEELAAIIGRIIPEVPDESHKTHPEPTEENEPKMEGGKNKLDEVQDDQANDMLKNRDGQGQDQRDNEEAEQPQEGQGTEDDDLTEEEVEQGE</sequence>
<dbReference type="InterPro" id="IPR014247">
    <property type="entry name" value="Spore_lipoprot_YhcN/YlaJ"/>
</dbReference>
<feature type="compositionally biased region" description="Basic and acidic residues" evidence="1">
    <location>
        <begin position="162"/>
        <end position="188"/>
    </location>
</feature>
<dbReference type="RefSeq" id="WP_094921358.1">
    <property type="nucleotide sequence ID" value="NZ_NPIA01000001.1"/>
</dbReference>
<evidence type="ECO:0000256" key="1">
    <source>
        <dbReference type="SAM" id="MobiDB-lite"/>
    </source>
</evidence>
<feature type="compositionally biased region" description="Acidic residues" evidence="1">
    <location>
        <begin position="212"/>
        <end position="237"/>
    </location>
</feature>
<keyword evidence="2" id="KW-0732">Signal</keyword>
<dbReference type="EMBL" id="NPIA01000001">
    <property type="protein sequence ID" value="OZM58447.1"/>
    <property type="molecule type" value="Genomic_DNA"/>
</dbReference>
<reference evidence="4" key="1">
    <citation type="submission" date="2017-08" db="EMBL/GenBank/DDBJ databases">
        <authorList>
            <person name="Huang Z."/>
        </authorList>
    </citation>
    <scope>NUCLEOTIDE SEQUENCE [LARGE SCALE GENOMIC DNA]</scope>
    <source>
        <strain evidence="4">SA5d-4</strain>
    </source>
</reference>
<keyword evidence="4" id="KW-1185">Reference proteome</keyword>
<comment type="caution">
    <text evidence="3">The sequence shown here is derived from an EMBL/GenBank/DDBJ whole genome shotgun (WGS) entry which is preliminary data.</text>
</comment>
<accession>A0A263BYT7</accession>
<feature type="region of interest" description="Disordered" evidence="1">
    <location>
        <begin position="160"/>
        <end position="237"/>
    </location>
</feature>
<evidence type="ECO:0000313" key="3">
    <source>
        <dbReference type="EMBL" id="OZM58447.1"/>
    </source>
</evidence>
<name>A0A263BYT7_9BACI</name>
<dbReference type="NCBIfam" id="TIGR02898">
    <property type="entry name" value="spore_YhcN_YlaJ"/>
    <property type="match status" value="1"/>
</dbReference>
<evidence type="ECO:0008006" key="5">
    <source>
        <dbReference type="Google" id="ProtNLM"/>
    </source>
</evidence>
<protein>
    <recommendedName>
        <fullName evidence="5">YhcN/YlaJ family sporulation lipoprotein</fullName>
    </recommendedName>
</protein>
<dbReference type="InterPro" id="IPR019076">
    <property type="entry name" value="Spore_lipoprot_YhcN/YlaJ-like"/>
</dbReference>
<evidence type="ECO:0000256" key="2">
    <source>
        <dbReference type="SAM" id="SignalP"/>
    </source>
</evidence>
<feature type="signal peptide" evidence="2">
    <location>
        <begin position="1"/>
        <end position="22"/>
    </location>
</feature>